<sequence>MKLITQTELLKTVNFHGISIQVSEETRFLAADGRGTVTAYAQCKPELITSSSGGYWWGADECLVNSSINTLGEVAQVALKGMDWKKSCVEVE</sequence>
<comment type="caution">
    <text evidence="1">The sequence shown here is derived from an EMBL/GenBank/DDBJ whole genome shotgun (WGS) entry which is preliminary data.</text>
</comment>
<reference evidence="1 2" key="1">
    <citation type="submission" date="2018-05" db="EMBL/GenBank/DDBJ databases">
        <title>Genomic Encyclopedia of Type Strains, Phase IV (KMG-V): Genome sequencing to study the core and pangenomes of soil and plant-associated prokaryotes.</title>
        <authorList>
            <person name="Whitman W."/>
        </authorList>
    </citation>
    <scope>NUCLEOTIDE SEQUENCE [LARGE SCALE GENOMIC DNA]</scope>
    <source>
        <strain evidence="1 2">PNG 92-11</strain>
    </source>
</reference>
<evidence type="ECO:0000313" key="2">
    <source>
        <dbReference type="Proteomes" id="UP000245996"/>
    </source>
</evidence>
<gene>
    <name evidence="1" type="ORF">C7430_11567</name>
</gene>
<protein>
    <submittedName>
        <fullName evidence="1">Uncharacterized protein</fullName>
    </submittedName>
</protein>
<name>A0ABD6XK81_ENTAG</name>
<dbReference type="Proteomes" id="UP000245996">
    <property type="component" value="Unassembled WGS sequence"/>
</dbReference>
<evidence type="ECO:0000313" key="1">
    <source>
        <dbReference type="EMBL" id="PWJ74545.1"/>
    </source>
</evidence>
<organism evidence="1 2">
    <name type="scientific">Enterobacter agglomerans</name>
    <name type="common">Erwinia herbicola</name>
    <name type="synonym">Pantoea agglomerans</name>
    <dbReference type="NCBI Taxonomy" id="549"/>
    <lineage>
        <taxon>Bacteria</taxon>
        <taxon>Pseudomonadati</taxon>
        <taxon>Pseudomonadota</taxon>
        <taxon>Gammaproteobacteria</taxon>
        <taxon>Enterobacterales</taxon>
        <taxon>Erwiniaceae</taxon>
        <taxon>Pantoea</taxon>
        <taxon>Pantoea agglomerans group</taxon>
    </lineage>
</organism>
<dbReference type="EMBL" id="QGHE01000015">
    <property type="protein sequence ID" value="PWJ74545.1"/>
    <property type="molecule type" value="Genomic_DNA"/>
</dbReference>
<proteinExistence type="predicted"/>
<accession>A0ABD6XK81</accession>
<dbReference type="RefSeq" id="WP_109654004.1">
    <property type="nucleotide sequence ID" value="NZ_JAUSXH010000002.1"/>
</dbReference>
<dbReference type="AlphaFoldDB" id="A0ABD6XK81"/>